<evidence type="ECO:0000256" key="7">
    <source>
        <dbReference type="ARBA" id="ARBA00022801"/>
    </source>
</evidence>
<dbReference type="InterPro" id="IPR027417">
    <property type="entry name" value="P-loop_NTPase"/>
</dbReference>
<dbReference type="PANTHER" id="PTHR43858:SF1">
    <property type="entry name" value="ABC TRANSPORTER-RELATED PROTEIN"/>
    <property type="match status" value="1"/>
</dbReference>
<feature type="region of interest" description="PtIM" evidence="12">
    <location>
        <begin position="238"/>
        <end position="318"/>
    </location>
</feature>
<keyword evidence="6 12" id="KW-0547">Nucleotide-binding</keyword>
<evidence type="ECO:0000256" key="8">
    <source>
        <dbReference type="ARBA" id="ARBA00022840"/>
    </source>
</evidence>
<keyword evidence="7 12" id="KW-0378">Hydrolase</keyword>
<comment type="caution">
    <text evidence="14">The sequence shown here is derived from an EMBL/GenBank/DDBJ whole genome shotgun (WGS) entry which is preliminary data.</text>
</comment>
<dbReference type="InterPro" id="IPR017871">
    <property type="entry name" value="ABC_transporter-like_CS"/>
</dbReference>
<dbReference type="EMBL" id="SRPG01000080">
    <property type="protein sequence ID" value="TGN61537.1"/>
    <property type="molecule type" value="Genomic_DNA"/>
</dbReference>
<comment type="domain">
    <text evidence="12">The P-site tRNA interaction motif (PtIM domain) probably interacts with the P-site tRNA(fMet) as well as the 23S rRNA.</text>
</comment>
<evidence type="ECO:0000313" key="15">
    <source>
        <dbReference type="Proteomes" id="UP000297972"/>
    </source>
</evidence>
<keyword evidence="2 12" id="KW-0963">Cytoplasm</keyword>
<dbReference type="InterPro" id="IPR003593">
    <property type="entry name" value="AAA+_ATPase"/>
</dbReference>
<keyword evidence="3 12" id="KW-0820">tRNA-binding</keyword>
<dbReference type="GO" id="GO:0045900">
    <property type="term" value="P:negative regulation of translational elongation"/>
    <property type="evidence" value="ECO:0007669"/>
    <property type="project" value="UniProtKB-UniRule"/>
</dbReference>
<sequence>MASHQFVYHMDGVSKTYPGGKKVFENIKLNFLPGVKIGVVGVNGSGKSSLMRVMAGIDKDFTGEAWAAKGATVGYLPQEPQLDETLDVRGNVMLGVAKKQAKLDRYNELAMNYSDETAEEMSALQDQIDAENLWDLDSQVDVAMEALRCPPDEADVSTLSGGERRRVALCKLLLEAPDMLLLDEPTNHLDAETIAWLQKHLIEYKGTILTVTHDRYFLDDITSWILELERGRGLPHEGNYSSWLEAKAKRVAQEAREDKSKQKVLERELEWIRAGAKARQAKQKARVNAYNEMANKTEKERIANAQIIIPNGERLGGKVIEVVGLKKAMGDKLLIENLDFTIPPGGIVGVIGPNGAGKSTLFRMLTGQEQPDEGTITLGDTVQLSYVDQSRDALGDGKNVWEEISGGAELIALGDATMNSRAYCSAFNFKGSDQQKKVGTLSGGERNRVHMAKLLKAGGNVLLLDEPTNDLDVETLQALEAALDDFAGCAVIISHDRFFLDRLCTHILAFEGDAHVEWFEGNFEAYEEDKIRRLGPDSVNPKRVKYKKFTR</sequence>
<evidence type="ECO:0000313" key="14">
    <source>
        <dbReference type="EMBL" id="TGN61537.1"/>
    </source>
</evidence>
<evidence type="ECO:0000256" key="5">
    <source>
        <dbReference type="ARBA" id="ARBA00022737"/>
    </source>
</evidence>
<keyword evidence="8 12" id="KW-0067">ATP-binding</keyword>
<comment type="subcellular location">
    <subcellularLocation>
        <location evidence="12">Cytoplasm</location>
    </subcellularLocation>
    <text evidence="12">Associates with ribosomes and polysomes.</text>
</comment>
<evidence type="ECO:0000256" key="12">
    <source>
        <dbReference type="HAMAP-Rule" id="MF_00847"/>
    </source>
</evidence>
<dbReference type="Pfam" id="PF00005">
    <property type="entry name" value="ABC_tran"/>
    <property type="match status" value="2"/>
</dbReference>
<dbReference type="InterPro" id="IPR022374">
    <property type="entry name" value="EttA"/>
</dbReference>
<dbReference type="InterPro" id="IPR003439">
    <property type="entry name" value="ABC_transporter-like_ATP-bd"/>
</dbReference>
<evidence type="ECO:0000259" key="13">
    <source>
        <dbReference type="PROSITE" id="PS50893"/>
    </source>
</evidence>
<evidence type="ECO:0000256" key="4">
    <source>
        <dbReference type="ARBA" id="ARBA00022730"/>
    </source>
</evidence>
<evidence type="ECO:0000256" key="3">
    <source>
        <dbReference type="ARBA" id="ARBA00022555"/>
    </source>
</evidence>
<evidence type="ECO:0000256" key="10">
    <source>
        <dbReference type="ARBA" id="ARBA00022884"/>
    </source>
</evidence>
<dbReference type="PROSITE" id="PS00211">
    <property type="entry name" value="ABC_TRANSPORTER_1"/>
    <property type="match status" value="1"/>
</dbReference>
<keyword evidence="9 12" id="KW-0810">Translation regulation</keyword>
<reference evidence="14 15" key="1">
    <citation type="submission" date="2019-03" db="EMBL/GenBank/DDBJ databases">
        <authorList>
            <person name="Li J."/>
        </authorList>
    </citation>
    <scope>NUCLEOTIDE SEQUENCE [LARGE SCALE GENOMIC DNA]</scope>
    <source>
        <strain evidence="14 15">3058</strain>
    </source>
</reference>
<comment type="subunit">
    <text evidence="12">Monomer. Probably contacts ribosomal proteins L1, L5, L33 and S7, the 16S and 23S rRNA and the P-site containing tRNA(fMet).</text>
</comment>
<evidence type="ECO:0000256" key="6">
    <source>
        <dbReference type="ARBA" id="ARBA00022741"/>
    </source>
</evidence>
<dbReference type="FunFam" id="3.40.50.300:FF:000183">
    <property type="entry name" value="ABC transporter ATP-binding protein yjjK"/>
    <property type="match status" value="1"/>
</dbReference>
<dbReference type="SUPFAM" id="SSF52540">
    <property type="entry name" value="P-loop containing nucleoside triphosphate hydrolases"/>
    <property type="match status" value="2"/>
</dbReference>
<feature type="domain" description="ABC transporter" evidence="13">
    <location>
        <begin position="8"/>
        <end position="255"/>
    </location>
</feature>
<dbReference type="InterPro" id="IPR032781">
    <property type="entry name" value="ABC_tran_Xtn"/>
</dbReference>
<gene>
    <name evidence="12 14" type="primary">ettA</name>
    <name evidence="14" type="ORF">E4L95_09995</name>
</gene>
<dbReference type="GO" id="GO:0000049">
    <property type="term" value="F:tRNA binding"/>
    <property type="evidence" value="ECO:0007669"/>
    <property type="project" value="UniProtKB-UniRule"/>
</dbReference>
<comment type="function">
    <text evidence="12">A translation factor that gates the progression of the 70S ribosomal initiation complex (IC, containing tRNA(fMet) in the P-site) into the translation elongation cycle by using a mechanism sensitive to the ATP/ADP ratio. Binds to the 70S ribosome E-site where it modulates the state of the translating ribosome during subunit translocation. ATP hydrolysis probably frees it from the ribosome, which can enter the elongation phase.</text>
</comment>
<dbReference type="EC" id="3.6.1.-" evidence="12"/>
<evidence type="ECO:0000256" key="9">
    <source>
        <dbReference type="ARBA" id="ARBA00022845"/>
    </source>
</evidence>
<dbReference type="PANTHER" id="PTHR43858">
    <property type="entry name" value="ENERGY-DEPENDENT TRANSLATIONAL THROTTLE PROTEIN ETTA"/>
    <property type="match status" value="1"/>
</dbReference>
<comment type="caution">
    <text evidence="12">Lacks conserved residue(s) required for the propagation of feature annotation.</text>
</comment>
<proteinExistence type="inferred from homology"/>
<dbReference type="GO" id="GO:0005737">
    <property type="term" value="C:cytoplasm"/>
    <property type="evidence" value="ECO:0007669"/>
    <property type="project" value="UniProtKB-SubCell"/>
</dbReference>
<dbReference type="Proteomes" id="UP000297972">
    <property type="component" value="Unassembled WGS sequence"/>
</dbReference>
<feature type="domain" description="ABC transporter" evidence="13">
    <location>
        <begin position="320"/>
        <end position="537"/>
    </location>
</feature>
<keyword evidence="11 12" id="KW-0648">Protein biosynthesis</keyword>
<dbReference type="GO" id="GO:0019843">
    <property type="term" value="F:rRNA binding"/>
    <property type="evidence" value="ECO:0007669"/>
    <property type="project" value="UniProtKB-UniRule"/>
</dbReference>
<name>A0A4Z1C022_9RHOB</name>
<keyword evidence="5 12" id="KW-0677">Repeat</keyword>
<dbReference type="GO" id="GO:0043022">
    <property type="term" value="F:ribosome binding"/>
    <property type="evidence" value="ECO:0007669"/>
    <property type="project" value="UniProtKB-UniRule"/>
</dbReference>
<accession>A0A4Z1C022</accession>
<comment type="similarity">
    <text evidence="1 12">Belongs to the ABC transporter superfamily. ABCF family. Translational throttle EttA subfamily.</text>
</comment>
<dbReference type="AlphaFoldDB" id="A0A4Z1C022"/>
<keyword evidence="15" id="KW-1185">Reference proteome</keyword>
<dbReference type="NCBIfam" id="TIGR03719">
    <property type="entry name" value="ABC_ABC_ChvD"/>
    <property type="match status" value="1"/>
</dbReference>
<dbReference type="CDD" id="cd03221">
    <property type="entry name" value="ABCF_EF-3"/>
    <property type="match status" value="2"/>
</dbReference>
<dbReference type="FunFam" id="3.40.50.300:FF:000011">
    <property type="entry name" value="Putative ABC transporter ATP-binding component"/>
    <property type="match status" value="1"/>
</dbReference>
<dbReference type="GO" id="GO:0006412">
    <property type="term" value="P:translation"/>
    <property type="evidence" value="ECO:0007669"/>
    <property type="project" value="UniProtKB-KW"/>
</dbReference>
<comment type="domain">
    <text evidence="12">The arm domain is inserted in the first ABC transporter domain. Probably contacts ribosomal protein L1.</text>
</comment>
<dbReference type="PROSITE" id="PS50893">
    <property type="entry name" value="ABC_TRANSPORTER_2"/>
    <property type="match status" value="2"/>
</dbReference>
<dbReference type="SMART" id="SM00382">
    <property type="entry name" value="AAA"/>
    <property type="match status" value="2"/>
</dbReference>
<protein>
    <recommendedName>
        <fullName evidence="12">Energy-dependent translational throttle protein EttA</fullName>
        <ecNumber evidence="12">3.6.1.-</ecNumber>
    </recommendedName>
    <alternativeName>
        <fullName evidence="12">Translational regulatory factor EttA</fullName>
    </alternativeName>
</protein>
<evidence type="ECO:0000256" key="11">
    <source>
        <dbReference type="ARBA" id="ARBA00022917"/>
    </source>
</evidence>
<dbReference type="OrthoDB" id="9808609at2"/>
<organism evidence="14 15">
    <name type="scientific">Paracoccus liaowanqingii</name>
    <dbReference type="NCBI Taxonomy" id="2560053"/>
    <lineage>
        <taxon>Bacteria</taxon>
        <taxon>Pseudomonadati</taxon>
        <taxon>Pseudomonadota</taxon>
        <taxon>Alphaproteobacteria</taxon>
        <taxon>Rhodobacterales</taxon>
        <taxon>Paracoccaceae</taxon>
        <taxon>Paracoccus</taxon>
    </lineage>
</organism>
<dbReference type="NCBIfam" id="NF008775">
    <property type="entry name" value="PRK11819.1"/>
    <property type="match status" value="1"/>
</dbReference>
<dbReference type="RefSeq" id="WP_135817502.1">
    <property type="nucleotide sequence ID" value="NZ_SRPG01000080.1"/>
</dbReference>
<evidence type="ECO:0000256" key="2">
    <source>
        <dbReference type="ARBA" id="ARBA00022490"/>
    </source>
</evidence>
<dbReference type="HAMAP" id="MF_00847">
    <property type="entry name" value="EttA"/>
    <property type="match status" value="1"/>
</dbReference>
<dbReference type="Gene3D" id="3.40.50.300">
    <property type="entry name" value="P-loop containing nucleotide triphosphate hydrolases"/>
    <property type="match status" value="2"/>
</dbReference>
<dbReference type="GO" id="GO:0016887">
    <property type="term" value="F:ATP hydrolysis activity"/>
    <property type="evidence" value="ECO:0007669"/>
    <property type="project" value="UniProtKB-UniRule"/>
</dbReference>
<comment type="catalytic activity">
    <reaction evidence="12">
        <text>ATP + H2O = ADP + phosphate + H(+)</text>
        <dbReference type="Rhea" id="RHEA:13065"/>
        <dbReference type="ChEBI" id="CHEBI:15377"/>
        <dbReference type="ChEBI" id="CHEBI:15378"/>
        <dbReference type="ChEBI" id="CHEBI:30616"/>
        <dbReference type="ChEBI" id="CHEBI:43474"/>
        <dbReference type="ChEBI" id="CHEBI:456216"/>
    </reaction>
</comment>
<keyword evidence="4 12" id="KW-0699">rRNA-binding</keyword>
<dbReference type="GO" id="GO:0005524">
    <property type="term" value="F:ATP binding"/>
    <property type="evidence" value="ECO:0007669"/>
    <property type="project" value="UniProtKB-UniRule"/>
</dbReference>
<evidence type="ECO:0000256" key="1">
    <source>
        <dbReference type="ARBA" id="ARBA00005868"/>
    </source>
</evidence>
<feature type="binding site" evidence="12">
    <location>
        <begin position="352"/>
        <end position="359"/>
    </location>
    <ligand>
        <name>ATP</name>
        <dbReference type="ChEBI" id="CHEBI:30616"/>
        <label>2</label>
    </ligand>
</feature>
<dbReference type="Pfam" id="PF12848">
    <property type="entry name" value="ABC_tran_Xtn"/>
    <property type="match status" value="1"/>
</dbReference>
<keyword evidence="10 12" id="KW-0694">RNA-binding</keyword>